<dbReference type="Proteomes" id="UP000614272">
    <property type="component" value="Unassembled WGS sequence"/>
</dbReference>
<evidence type="ECO:0008006" key="3">
    <source>
        <dbReference type="Google" id="ProtNLM"/>
    </source>
</evidence>
<protein>
    <recommendedName>
        <fullName evidence="3">NERD domain-containing protein</fullName>
    </recommendedName>
</protein>
<accession>A0ABQ1RPH7</accession>
<proteinExistence type="predicted"/>
<comment type="caution">
    <text evidence="1">The sequence shown here is derived from an EMBL/GenBank/DDBJ whole genome shotgun (WGS) entry which is preliminary data.</text>
</comment>
<dbReference type="RefSeq" id="WP_099035710.1">
    <property type="nucleotide sequence ID" value="NZ_BMGJ01000014.1"/>
</dbReference>
<evidence type="ECO:0000313" key="1">
    <source>
        <dbReference type="EMBL" id="GGD73475.1"/>
    </source>
</evidence>
<evidence type="ECO:0000313" key="2">
    <source>
        <dbReference type="Proteomes" id="UP000614272"/>
    </source>
</evidence>
<name>A0ABQ1RPH7_9ALTE</name>
<organism evidence="1 2">
    <name type="scientific">Lacimicrobium alkaliphilum</name>
    <dbReference type="NCBI Taxonomy" id="1526571"/>
    <lineage>
        <taxon>Bacteria</taxon>
        <taxon>Pseudomonadati</taxon>
        <taxon>Pseudomonadota</taxon>
        <taxon>Gammaproteobacteria</taxon>
        <taxon>Alteromonadales</taxon>
        <taxon>Alteromonadaceae</taxon>
        <taxon>Lacimicrobium</taxon>
    </lineage>
</organism>
<dbReference type="EMBL" id="BMGJ01000014">
    <property type="protein sequence ID" value="GGD73475.1"/>
    <property type="molecule type" value="Genomic_DNA"/>
</dbReference>
<gene>
    <name evidence="1" type="ORF">GCM10011357_30710</name>
</gene>
<keyword evidence="2" id="KW-1185">Reference proteome</keyword>
<sequence length="180" mass="19758">MHITAKQIMGWTQSLILNSQHGTTNKFISACLTKGGAEGWVQVELDAVYKTLPGNPAVQREQAIYTDRNLSVDFLITNADGVMCIELKVESLFQSSGDGHVTIPHGGWKKVQDDVRKLSEDRNATYAAADACVVALAWSEELTSAISQWLSHSGLEYEQEIIDVVNDSAYRVSVFVIKVG</sequence>
<reference evidence="2" key="1">
    <citation type="journal article" date="2019" name="Int. J. Syst. Evol. Microbiol.">
        <title>The Global Catalogue of Microorganisms (GCM) 10K type strain sequencing project: providing services to taxonomists for standard genome sequencing and annotation.</title>
        <authorList>
            <consortium name="The Broad Institute Genomics Platform"/>
            <consortium name="The Broad Institute Genome Sequencing Center for Infectious Disease"/>
            <person name="Wu L."/>
            <person name="Ma J."/>
        </authorList>
    </citation>
    <scope>NUCLEOTIDE SEQUENCE [LARGE SCALE GENOMIC DNA]</scope>
    <source>
        <strain evidence="2">CGMCC 1.12923</strain>
    </source>
</reference>